<dbReference type="Pfam" id="PF07690">
    <property type="entry name" value="MFS_1"/>
    <property type="match status" value="1"/>
</dbReference>
<dbReference type="InterPro" id="IPR052524">
    <property type="entry name" value="MFS_Cyanate_Porter"/>
</dbReference>
<dbReference type="InterPro" id="IPR011701">
    <property type="entry name" value="MFS"/>
</dbReference>
<feature type="transmembrane region" description="Helical" evidence="2">
    <location>
        <begin position="361"/>
        <end position="383"/>
    </location>
</feature>
<accession>A0A087API3</accession>
<feature type="region of interest" description="Disordered" evidence="1">
    <location>
        <begin position="222"/>
        <end position="260"/>
    </location>
</feature>
<evidence type="ECO:0000313" key="4">
    <source>
        <dbReference type="Proteomes" id="UP000029046"/>
    </source>
</evidence>
<keyword evidence="4" id="KW-1185">Reference proteome</keyword>
<feature type="transmembrane region" description="Helical" evidence="2">
    <location>
        <begin position="106"/>
        <end position="128"/>
    </location>
</feature>
<dbReference type="Gene3D" id="1.20.1250.20">
    <property type="entry name" value="MFS general substrate transporter like domains"/>
    <property type="match status" value="1"/>
</dbReference>
<feature type="transmembrane region" description="Helical" evidence="2">
    <location>
        <begin position="140"/>
        <end position="162"/>
    </location>
</feature>
<feature type="compositionally biased region" description="Polar residues" evidence="1">
    <location>
        <begin position="226"/>
        <end position="235"/>
    </location>
</feature>
<keyword evidence="2" id="KW-0472">Membrane</keyword>
<evidence type="ECO:0000256" key="1">
    <source>
        <dbReference type="SAM" id="MobiDB-lite"/>
    </source>
</evidence>
<dbReference type="PANTHER" id="PTHR23523:SF2">
    <property type="entry name" value="2-NITROIMIDAZOLE TRANSPORTER"/>
    <property type="match status" value="1"/>
</dbReference>
<feature type="transmembrane region" description="Helical" evidence="2">
    <location>
        <begin position="308"/>
        <end position="328"/>
    </location>
</feature>
<feature type="transmembrane region" description="Helical" evidence="2">
    <location>
        <begin position="423"/>
        <end position="444"/>
    </location>
</feature>
<dbReference type="EMBL" id="JGYX01000004">
    <property type="protein sequence ID" value="KFI60683.1"/>
    <property type="molecule type" value="Genomic_DNA"/>
</dbReference>
<comment type="caution">
    <text evidence="3">The sequence shown here is derived from an EMBL/GenBank/DDBJ whole genome shotgun (WGS) entry which is preliminary data.</text>
</comment>
<keyword evidence="2" id="KW-0812">Transmembrane</keyword>
<dbReference type="AlphaFoldDB" id="A0A087API3"/>
<dbReference type="SUPFAM" id="SSF103473">
    <property type="entry name" value="MFS general substrate transporter"/>
    <property type="match status" value="1"/>
</dbReference>
<protein>
    <submittedName>
        <fullName evidence="3">Major facilitator family transporter</fullName>
    </submittedName>
</protein>
<dbReference type="RefSeq" id="WP_033507683.1">
    <property type="nucleotide sequence ID" value="NZ_JGYX01000004.1"/>
</dbReference>
<feature type="transmembrane region" description="Helical" evidence="2">
    <location>
        <begin position="168"/>
        <end position="188"/>
    </location>
</feature>
<evidence type="ECO:0000256" key="2">
    <source>
        <dbReference type="SAM" id="Phobius"/>
    </source>
</evidence>
<dbReference type="InterPro" id="IPR036259">
    <property type="entry name" value="MFS_trans_sf"/>
</dbReference>
<evidence type="ECO:0000313" key="3">
    <source>
        <dbReference type="EMBL" id="KFI60683.1"/>
    </source>
</evidence>
<feature type="transmembrane region" description="Helical" evidence="2">
    <location>
        <begin position="270"/>
        <end position="288"/>
    </location>
</feature>
<dbReference type="Proteomes" id="UP000029046">
    <property type="component" value="Unassembled WGS sequence"/>
</dbReference>
<sequence length="449" mass="46122">MDGNSRTIRDIPSTGLWAALIFLVALNLRPAIAAVGPLLTRIGMDLNWGEGVQGILAAMPLWAFAAISPLVGLVTARIGTDATVAVALALLAVGDVVRSVGGQICVWLGTVGVGAAIAIGNVLVPVIAKRDFRERVSMATGVYSGCITAGSAIAGATAVPLADLLGGWRPSLAFWAVPPLVVLALWLMRLRRTSRRVTAGMRRDKTGEPRADAATVCAAMPPASGAKSTAETGDSSKCPDARVPRSGTGDDARPAGDVASNPAPLWRRPMTWWVTLYMGLQSAAFYTMSNWLPSVSAGAGFDEGTAGMHLFLFQSIGILSGLLVPMLMQVGGNQVCAALVSSLPMVVAYVGMLTLPQAMMVWSVIGGCGQGATLVVALSLIALRGTTAQETVRLSGIAQSLGYLLASIGPAAFGMLAELSGAWAAPLLLALALAAAQCVVAVLVGRPCP</sequence>
<organism evidence="3 4">
    <name type="scientific">Bifidobacterium pullorum subsp. gallinarum</name>
    <dbReference type="NCBI Taxonomy" id="78344"/>
    <lineage>
        <taxon>Bacteria</taxon>
        <taxon>Bacillati</taxon>
        <taxon>Actinomycetota</taxon>
        <taxon>Actinomycetes</taxon>
        <taxon>Bifidobacteriales</taxon>
        <taxon>Bifidobacteriaceae</taxon>
        <taxon>Bifidobacterium</taxon>
    </lineage>
</organism>
<feature type="transmembrane region" description="Helical" evidence="2">
    <location>
        <begin position="335"/>
        <end position="355"/>
    </location>
</feature>
<name>A0A087API3_9BIFI</name>
<reference evidence="3 4" key="1">
    <citation type="submission" date="2014-03" db="EMBL/GenBank/DDBJ databases">
        <title>Genomics of Bifidobacteria.</title>
        <authorList>
            <person name="Ventura M."/>
            <person name="Milani C."/>
            <person name="Lugli G.A."/>
        </authorList>
    </citation>
    <scope>NUCLEOTIDE SEQUENCE [LARGE SCALE GENOMIC DNA]</scope>
    <source>
        <strain evidence="3 4">LMG 11586</strain>
    </source>
</reference>
<dbReference type="PANTHER" id="PTHR23523">
    <property type="match status" value="1"/>
</dbReference>
<feature type="transmembrane region" description="Helical" evidence="2">
    <location>
        <begin position="395"/>
        <end position="417"/>
    </location>
</feature>
<dbReference type="eggNOG" id="COG2807">
    <property type="taxonomic scope" value="Bacteria"/>
</dbReference>
<feature type="transmembrane region" description="Helical" evidence="2">
    <location>
        <begin position="82"/>
        <end position="100"/>
    </location>
</feature>
<dbReference type="OrthoDB" id="5317164at2"/>
<feature type="transmembrane region" description="Helical" evidence="2">
    <location>
        <begin position="57"/>
        <end position="75"/>
    </location>
</feature>
<gene>
    <name evidence="3" type="ORF">BIGA_1440</name>
</gene>
<dbReference type="GO" id="GO:0022857">
    <property type="term" value="F:transmembrane transporter activity"/>
    <property type="evidence" value="ECO:0007669"/>
    <property type="project" value="InterPro"/>
</dbReference>
<proteinExistence type="predicted"/>
<keyword evidence="2" id="KW-1133">Transmembrane helix</keyword>
<feature type="compositionally biased region" description="Basic and acidic residues" evidence="1">
    <location>
        <begin position="237"/>
        <end position="254"/>
    </location>
</feature>